<feature type="region of interest" description="Disordered" evidence="1">
    <location>
        <begin position="47"/>
        <end position="161"/>
    </location>
</feature>
<accession>A0A229XJA3</accession>
<dbReference type="PANTHER" id="PTHR42090:SF1">
    <property type="match status" value="1"/>
</dbReference>
<evidence type="ECO:0000313" key="2">
    <source>
        <dbReference type="EMBL" id="RLL99025.1"/>
    </source>
</evidence>
<organism evidence="2 3">
    <name type="scientific">Aspergillus turcosus</name>
    <dbReference type="NCBI Taxonomy" id="1245748"/>
    <lineage>
        <taxon>Eukaryota</taxon>
        <taxon>Fungi</taxon>
        <taxon>Dikarya</taxon>
        <taxon>Ascomycota</taxon>
        <taxon>Pezizomycotina</taxon>
        <taxon>Eurotiomycetes</taxon>
        <taxon>Eurotiomycetidae</taxon>
        <taxon>Eurotiales</taxon>
        <taxon>Aspergillaceae</taxon>
        <taxon>Aspergillus</taxon>
        <taxon>Aspergillus subgen. Fumigati</taxon>
    </lineage>
</organism>
<proteinExistence type="predicted"/>
<feature type="compositionally biased region" description="Basic and acidic residues" evidence="1">
    <location>
        <begin position="51"/>
        <end position="71"/>
    </location>
</feature>
<dbReference type="EMBL" id="NIDN02000040">
    <property type="protein sequence ID" value="RLL99025.1"/>
    <property type="molecule type" value="Genomic_DNA"/>
</dbReference>
<dbReference type="PANTHER" id="PTHR42090">
    <property type="match status" value="1"/>
</dbReference>
<dbReference type="STRING" id="1245748.A0A229XJA3"/>
<gene>
    <name evidence="2" type="ORF">CFD26_106372</name>
</gene>
<feature type="compositionally biased region" description="Basic and acidic residues" evidence="1">
    <location>
        <begin position="125"/>
        <end position="144"/>
    </location>
</feature>
<feature type="compositionally biased region" description="Polar residues" evidence="1">
    <location>
        <begin position="89"/>
        <end position="99"/>
    </location>
</feature>
<keyword evidence="3" id="KW-1185">Reference proteome</keyword>
<protein>
    <submittedName>
        <fullName evidence="2">Uncharacterized protein</fullName>
    </submittedName>
</protein>
<dbReference type="OrthoDB" id="4220319at2759"/>
<name>A0A229XJA3_9EURO</name>
<dbReference type="Proteomes" id="UP000215289">
    <property type="component" value="Unassembled WGS sequence"/>
</dbReference>
<dbReference type="AlphaFoldDB" id="A0A229XJA3"/>
<feature type="compositionally biased region" description="Basic and acidic residues" evidence="1">
    <location>
        <begin position="151"/>
        <end position="161"/>
    </location>
</feature>
<comment type="caution">
    <text evidence="2">The sequence shown here is derived from an EMBL/GenBank/DDBJ whole genome shotgun (WGS) entry which is preliminary data.</text>
</comment>
<reference evidence="2 3" key="1">
    <citation type="submission" date="2018-08" db="EMBL/GenBank/DDBJ databases">
        <title>Draft genome sequences of two Aspergillus turcosus clinical strains isolated from bronchoalveolar lavage fluid: one azole-susceptible and the other azole-resistant.</title>
        <authorList>
            <person name="Parent-Michaud M."/>
            <person name="Dufresne P.J."/>
            <person name="Fournier E."/>
            <person name="Martineau C."/>
            <person name="Moreira S."/>
            <person name="Perkins V."/>
            <person name="De Repentigny L."/>
            <person name="Dufresne S.F."/>
        </authorList>
    </citation>
    <scope>NUCLEOTIDE SEQUENCE [LARGE SCALE GENOMIC DNA]</scope>
    <source>
        <strain evidence="2">HMR AF 1038</strain>
    </source>
</reference>
<sequence length="161" mass="17568">MTVLKGFVSVGQLGHSAARNARRVKFQPRFQTSVTAVQQRRAFRSLPCLRTSEEHPRIHDRNELDPQRSEGTKTGTDNEVATHHAAYDPNTTSPESEINQAEKESKQGGKVSNPLNVSAANKDVSGARDPQEGGPDHNAEKEPSARGSPRKGREVHVGGKK</sequence>
<evidence type="ECO:0000256" key="1">
    <source>
        <dbReference type="SAM" id="MobiDB-lite"/>
    </source>
</evidence>
<evidence type="ECO:0000313" key="3">
    <source>
        <dbReference type="Proteomes" id="UP000215289"/>
    </source>
</evidence>